<reference evidence="3" key="2">
    <citation type="submission" date="2023-05" db="EMBL/GenBank/DDBJ databases">
        <authorList>
            <consortium name="Lawrence Berkeley National Laboratory"/>
            <person name="Steindorff A."/>
            <person name="Hensen N."/>
            <person name="Bonometti L."/>
            <person name="Westerberg I."/>
            <person name="Brannstrom I.O."/>
            <person name="Guillou S."/>
            <person name="Cros-Aarteil S."/>
            <person name="Calhoun S."/>
            <person name="Haridas S."/>
            <person name="Kuo A."/>
            <person name="Mondo S."/>
            <person name="Pangilinan J."/>
            <person name="Riley R."/>
            <person name="Labutti K."/>
            <person name="Andreopoulos B."/>
            <person name="Lipzen A."/>
            <person name="Chen C."/>
            <person name="Yanf M."/>
            <person name="Daum C."/>
            <person name="Ng V."/>
            <person name="Clum A."/>
            <person name="Ohm R."/>
            <person name="Martin F."/>
            <person name="Silar P."/>
            <person name="Natvig D."/>
            <person name="Lalanne C."/>
            <person name="Gautier V."/>
            <person name="Ament-Velasquez S.L."/>
            <person name="Kruys A."/>
            <person name="Hutchinson M.I."/>
            <person name="Powell A.J."/>
            <person name="Barry K."/>
            <person name="Miller A.N."/>
            <person name="Grigoriev I.V."/>
            <person name="Debuchy R."/>
            <person name="Gladieux P."/>
            <person name="Thoren M.H."/>
            <person name="Johannesson H."/>
        </authorList>
    </citation>
    <scope>NUCLEOTIDE SEQUENCE</scope>
    <source>
        <strain evidence="3">CBS 990.96</strain>
    </source>
</reference>
<proteinExistence type="predicted"/>
<protein>
    <submittedName>
        <fullName evidence="3">Uncharacterized protein</fullName>
    </submittedName>
</protein>
<feature type="region of interest" description="Disordered" evidence="1">
    <location>
        <begin position="52"/>
        <end position="81"/>
    </location>
</feature>
<evidence type="ECO:0000313" key="4">
    <source>
        <dbReference type="Proteomes" id="UP001301958"/>
    </source>
</evidence>
<feature type="compositionally biased region" description="Polar residues" evidence="1">
    <location>
        <begin position="52"/>
        <end position="65"/>
    </location>
</feature>
<dbReference type="EMBL" id="MU865290">
    <property type="protein sequence ID" value="KAK4231900.1"/>
    <property type="molecule type" value="Genomic_DNA"/>
</dbReference>
<evidence type="ECO:0000256" key="2">
    <source>
        <dbReference type="SAM" id="Phobius"/>
    </source>
</evidence>
<evidence type="ECO:0000256" key="1">
    <source>
        <dbReference type="SAM" id="MobiDB-lite"/>
    </source>
</evidence>
<name>A0AAN7BYF1_9PEZI</name>
<keyword evidence="2" id="KW-0472">Membrane</keyword>
<keyword evidence="2" id="KW-1133">Transmembrane helix</keyword>
<reference evidence="3" key="1">
    <citation type="journal article" date="2023" name="Mol. Phylogenet. Evol.">
        <title>Genome-scale phylogeny and comparative genomics of the fungal order Sordariales.</title>
        <authorList>
            <person name="Hensen N."/>
            <person name="Bonometti L."/>
            <person name="Westerberg I."/>
            <person name="Brannstrom I.O."/>
            <person name="Guillou S."/>
            <person name="Cros-Aarteil S."/>
            <person name="Calhoun S."/>
            <person name="Haridas S."/>
            <person name="Kuo A."/>
            <person name="Mondo S."/>
            <person name="Pangilinan J."/>
            <person name="Riley R."/>
            <person name="LaButti K."/>
            <person name="Andreopoulos B."/>
            <person name="Lipzen A."/>
            <person name="Chen C."/>
            <person name="Yan M."/>
            <person name="Daum C."/>
            <person name="Ng V."/>
            <person name="Clum A."/>
            <person name="Steindorff A."/>
            <person name="Ohm R.A."/>
            <person name="Martin F."/>
            <person name="Silar P."/>
            <person name="Natvig D.O."/>
            <person name="Lalanne C."/>
            <person name="Gautier V."/>
            <person name="Ament-Velasquez S.L."/>
            <person name="Kruys A."/>
            <person name="Hutchinson M.I."/>
            <person name="Powell A.J."/>
            <person name="Barry K."/>
            <person name="Miller A.N."/>
            <person name="Grigoriev I.V."/>
            <person name="Debuchy R."/>
            <person name="Gladieux P."/>
            <person name="Hiltunen Thoren M."/>
            <person name="Johannesson H."/>
        </authorList>
    </citation>
    <scope>NUCLEOTIDE SEQUENCE</scope>
    <source>
        <strain evidence="3">CBS 990.96</strain>
    </source>
</reference>
<comment type="caution">
    <text evidence="3">The sequence shown here is derived from an EMBL/GenBank/DDBJ whole genome shotgun (WGS) entry which is preliminary data.</text>
</comment>
<feature type="transmembrane region" description="Helical" evidence="2">
    <location>
        <begin position="166"/>
        <end position="186"/>
    </location>
</feature>
<dbReference type="Proteomes" id="UP001301958">
    <property type="component" value="Unassembled WGS sequence"/>
</dbReference>
<gene>
    <name evidence="3" type="ORF">QBC38DRAFT_525679</name>
</gene>
<keyword evidence="4" id="KW-1185">Reference proteome</keyword>
<accession>A0AAN7BYF1</accession>
<feature type="transmembrane region" description="Helical" evidence="2">
    <location>
        <begin position="125"/>
        <end position="146"/>
    </location>
</feature>
<organism evidence="3 4">
    <name type="scientific">Podospora fimiseda</name>
    <dbReference type="NCBI Taxonomy" id="252190"/>
    <lineage>
        <taxon>Eukaryota</taxon>
        <taxon>Fungi</taxon>
        <taxon>Dikarya</taxon>
        <taxon>Ascomycota</taxon>
        <taxon>Pezizomycotina</taxon>
        <taxon>Sordariomycetes</taxon>
        <taxon>Sordariomycetidae</taxon>
        <taxon>Sordariales</taxon>
        <taxon>Podosporaceae</taxon>
        <taxon>Podospora</taxon>
    </lineage>
</organism>
<dbReference type="AlphaFoldDB" id="A0AAN7BYF1"/>
<evidence type="ECO:0000313" key="3">
    <source>
        <dbReference type="EMBL" id="KAK4231900.1"/>
    </source>
</evidence>
<keyword evidence="2" id="KW-0812">Transmembrane</keyword>
<sequence>MTTIQQDDTVYQDFEAGDIQLQSVSHNASEHPDNEHAATILTDRYLTVPQTTHTPTGSLFTNSQSESDDTHRPPSPQPLFDAPLLSENGKLDVTPEAEKSQPIIKNWPEGPIPLKHPIMLTTFSVIGDVLLLLIWLVLALFAITVARSDGQPRSIAYQKEWFLTQVTILVPTFFPIFFAGTVGRCIRLISMYRVEHGERIGTLDRLLGSTTLMGTLITASTMWSFSIPTFVLPILWTLSPLGIQYLSSNNSWNIPGEAIDRDSFITAPNAMFLSTLVSPRSSTNQPMDMWGNVKIPSIEAIAKANNRFMKQRPDGWYHLYTSIYTQDYSSLIGIPIQRPADDSWNAFSKLRLETSYWTLNCTKVGVRQSLNEQYTTSKDRLEDYWELEADESLKFNYTATPLSIFTSYRPQNISTQKYSQPFNPDAFYFLYKTGNKSSPIA</sequence>
<feature type="transmembrane region" description="Helical" evidence="2">
    <location>
        <begin position="206"/>
        <end position="225"/>
    </location>
</feature>